<dbReference type="GO" id="GO:0015420">
    <property type="term" value="F:ABC-type vitamin B12 transporter activity"/>
    <property type="evidence" value="ECO:0007669"/>
    <property type="project" value="UniProtKB-UniRule"/>
</dbReference>
<keyword evidence="12" id="KW-1185">Reference proteome</keyword>
<proteinExistence type="inferred from homology"/>
<evidence type="ECO:0000256" key="5">
    <source>
        <dbReference type="ARBA" id="ARBA00022573"/>
    </source>
</evidence>
<dbReference type="InterPro" id="IPR004485">
    <property type="entry name" value="Cobalamin_biosynth_CobD/CbiB"/>
</dbReference>
<evidence type="ECO:0000256" key="8">
    <source>
        <dbReference type="ARBA" id="ARBA00023136"/>
    </source>
</evidence>
<dbReference type="HAMAP" id="MF_00024">
    <property type="entry name" value="CobD_CbiB"/>
    <property type="match status" value="1"/>
</dbReference>
<evidence type="ECO:0000313" key="11">
    <source>
        <dbReference type="EMBL" id="TCC66320.1"/>
    </source>
</evidence>
<comment type="similarity">
    <text evidence="3 9">Belongs to the CobD/CbiB family.</text>
</comment>
<sequence>MLEHRYAVQPPQPHPEGAAPVDVPEQFRDSHADHPTTPGPWQTPRVLSTPWWRSFGACGAQARTSRHLRFVHDEPASRTPLKHRDARTWTPQSLEASPPRGTRALGLLLGFAADRVLGDPRRFHPVAGFGQAASRVESRWYADSRAAGTAYTVALVGTTAVAGVVVERLTRNRPIVHTLVTAAATWTVLGARSLDREAEVMAGLLEDKDIPAARDRLSHLCARDATNLEADELARATVESIAENTSDACVAPLLWGGVLGVPGLLGYRAANTLDAMVGYKSEKYLNFGWASARLDDVLNLLPARVCAVLTGLAAGRPRQTIQIWQRDAPRHPSPNAGPVEAAFAGALDLTLGGTNSYGSYQEDRGTLGDGPTPAVADVRRTAALAKRVGVVAAGVAAILAVAGRKGTRWG</sequence>
<dbReference type="UniPathway" id="UPA00148"/>
<keyword evidence="8 9" id="KW-0472">Membrane</keyword>
<feature type="region of interest" description="Disordered" evidence="10">
    <location>
        <begin position="1"/>
        <end position="22"/>
    </location>
</feature>
<evidence type="ECO:0000256" key="6">
    <source>
        <dbReference type="ARBA" id="ARBA00022692"/>
    </source>
</evidence>
<keyword evidence="5 9" id="KW-0169">Cobalamin biosynthesis</keyword>
<evidence type="ECO:0000256" key="4">
    <source>
        <dbReference type="ARBA" id="ARBA00022475"/>
    </source>
</evidence>
<dbReference type="NCBIfam" id="NF002276">
    <property type="entry name" value="PRK01209.1-4"/>
    <property type="match status" value="1"/>
</dbReference>
<evidence type="ECO:0000313" key="12">
    <source>
        <dbReference type="Proteomes" id="UP000291144"/>
    </source>
</evidence>
<evidence type="ECO:0000256" key="7">
    <source>
        <dbReference type="ARBA" id="ARBA00022989"/>
    </source>
</evidence>
<comment type="caution">
    <text evidence="11">The sequence shown here is derived from an EMBL/GenBank/DDBJ whole genome shotgun (WGS) entry which is preliminary data.</text>
</comment>
<dbReference type="GO" id="GO:0005886">
    <property type="term" value="C:plasma membrane"/>
    <property type="evidence" value="ECO:0007669"/>
    <property type="project" value="UniProtKB-SubCell"/>
</dbReference>
<dbReference type="AlphaFoldDB" id="A0A4R0L012"/>
<dbReference type="Proteomes" id="UP000291144">
    <property type="component" value="Unassembled WGS sequence"/>
</dbReference>
<dbReference type="OrthoDB" id="9811967at2"/>
<evidence type="ECO:0000256" key="1">
    <source>
        <dbReference type="ARBA" id="ARBA00004651"/>
    </source>
</evidence>
<comment type="pathway">
    <text evidence="2 9">Cofactor biosynthesis; adenosylcobalamin biosynthesis.</text>
</comment>
<keyword evidence="4 9" id="KW-1003">Cell membrane</keyword>
<evidence type="ECO:0000256" key="10">
    <source>
        <dbReference type="SAM" id="MobiDB-lite"/>
    </source>
</evidence>
<dbReference type="GO" id="GO:0009236">
    <property type="term" value="P:cobalamin biosynthetic process"/>
    <property type="evidence" value="ECO:0007669"/>
    <property type="project" value="UniProtKB-UniRule"/>
</dbReference>
<dbReference type="EMBL" id="SJKB01000001">
    <property type="protein sequence ID" value="TCC66320.1"/>
    <property type="molecule type" value="Genomic_DNA"/>
</dbReference>
<dbReference type="PANTHER" id="PTHR34308">
    <property type="entry name" value="COBALAMIN BIOSYNTHESIS PROTEIN CBIB"/>
    <property type="match status" value="1"/>
</dbReference>
<gene>
    <name evidence="9" type="primary">cobD</name>
    <name evidence="11" type="ORF">E0H73_05380</name>
</gene>
<name>A0A4R0L012_9ACTN</name>
<comment type="function">
    <text evidence="9">Converts cobyric acid to cobinamide by the addition of aminopropanol on the F carboxylic group.</text>
</comment>
<protein>
    <recommendedName>
        <fullName evidence="9">Cobalamin biosynthesis protein CobD</fullName>
    </recommendedName>
</protein>
<evidence type="ECO:0000256" key="3">
    <source>
        <dbReference type="ARBA" id="ARBA00006263"/>
    </source>
</evidence>
<comment type="subcellular location">
    <subcellularLocation>
        <location evidence="1 9">Cell membrane</location>
        <topology evidence="1 9">Multi-pass membrane protein</topology>
    </subcellularLocation>
</comment>
<feature type="region of interest" description="Disordered" evidence="10">
    <location>
        <begin position="75"/>
        <end position="97"/>
    </location>
</feature>
<keyword evidence="6 9" id="KW-0812">Transmembrane</keyword>
<dbReference type="Pfam" id="PF03186">
    <property type="entry name" value="CobD_Cbib"/>
    <property type="match status" value="1"/>
</dbReference>
<keyword evidence="7 9" id="KW-1133">Transmembrane helix</keyword>
<accession>A0A4R0L012</accession>
<dbReference type="NCBIfam" id="TIGR00380">
    <property type="entry name" value="cobal_cbiB"/>
    <property type="match status" value="1"/>
</dbReference>
<reference evidence="11 12" key="1">
    <citation type="submission" date="2019-02" db="EMBL/GenBank/DDBJ databases">
        <title>Kribbella capetownensis sp. nov. and Kribbella speibonae sp. nov., isolated from soil.</title>
        <authorList>
            <person name="Curtis S.M."/>
            <person name="Norton I."/>
            <person name="Everest G.J."/>
            <person name="Meyers P.R."/>
        </authorList>
    </citation>
    <scope>NUCLEOTIDE SEQUENCE [LARGE SCALE GENOMIC DNA]</scope>
    <source>
        <strain evidence="11 12">NRRL B-24813</strain>
    </source>
</reference>
<dbReference type="GO" id="GO:0048472">
    <property type="term" value="F:threonine-phosphate decarboxylase activity"/>
    <property type="evidence" value="ECO:0007669"/>
    <property type="project" value="InterPro"/>
</dbReference>
<evidence type="ECO:0000256" key="2">
    <source>
        <dbReference type="ARBA" id="ARBA00004953"/>
    </source>
</evidence>
<dbReference type="PANTHER" id="PTHR34308:SF1">
    <property type="entry name" value="COBALAMIN BIOSYNTHESIS PROTEIN CBIB"/>
    <property type="match status" value="1"/>
</dbReference>
<feature type="compositionally biased region" description="Basic and acidic residues" evidence="10">
    <location>
        <begin position="75"/>
        <end position="87"/>
    </location>
</feature>
<organism evidence="11 12">
    <name type="scientific">Kribbella pittospori</name>
    <dbReference type="NCBI Taxonomy" id="722689"/>
    <lineage>
        <taxon>Bacteria</taxon>
        <taxon>Bacillati</taxon>
        <taxon>Actinomycetota</taxon>
        <taxon>Actinomycetes</taxon>
        <taxon>Propionibacteriales</taxon>
        <taxon>Kribbellaceae</taxon>
        <taxon>Kribbella</taxon>
    </lineage>
</organism>
<evidence type="ECO:0000256" key="9">
    <source>
        <dbReference type="HAMAP-Rule" id="MF_00024"/>
    </source>
</evidence>